<gene>
    <name evidence="1" type="ORF">N4264_11960</name>
</gene>
<name>A0ABY6BPI2_9GAMM</name>
<dbReference type="Proteomes" id="UP001064632">
    <property type="component" value="Chromosome"/>
</dbReference>
<reference evidence="1" key="1">
    <citation type="submission" date="2022-09" db="EMBL/GenBank/DDBJ databases">
        <title>Tahibacter sp. nov., isolated from a fresh water.</title>
        <authorList>
            <person name="Baek J.H."/>
            <person name="Lee J.K."/>
            <person name="Kim J.M."/>
            <person name="Jeon C.O."/>
        </authorList>
    </citation>
    <scope>NUCLEOTIDE SEQUENCE</scope>
    <source>
        <strain evidence="1">W38</strain>
    </source>
</reference>
<accession>A0ABY6BPI2</accession>
<sequence length="113" mass="12502">MSHSRDDDDQADAAVEYSIHDLLVPALSEDHHDFPHIVRAARHVRETTLATLRTVAQLLRSSANSDDPPRSDLVHDVGRAVAQLADIVDALTTLESHADYQWQRSARKGSVKA</sequence>
<dbReference type="RefSeq" id="WP_261697265.1">
    <property type="nucleotide sequence ID" value="NZ_CP104694.1"/>
</dbReference>
<evidence type="ECO:0000313" key="2">
    <source>
        <dbReference type="Proteomes" id="UP001064632"/>
    </source>
</evidence>
<organism evidence="1 2">
    <name type="scientific">Tahibacter amnicola</name>
    <dbReference type="NCBI Taxonomy" id="2976241"/>
    <lineage>
        <taxon>Bacteria</taxon>
        <taxon>Pseudomonadati</taxon>
        <taxon>Pseudomonadota</taxon>
        <taxon>Gammaproteobacteria</taxon>
        <taxon>Lysobacterales</taxon>
        <taxon>Rhodanobacteraceae</taxon>
        <taxon>Tahibacter</taxon>
    </lineage>
</organism>
<evidence type="ECO:0000313" key="1">
    <source>
        <dbReference type="EMBL" id="UXI70315.1"/>
    </source>
</evidence>
<proteinExistence type="predicted"/>
<keyword evidence="2" id="KW-1185">Reference proteome</keyword>
<protein>
    <submittedName>
        <fullName evidence="1">Uncharacterized protein</fullName>
    </submittedName>
</protein>
<dbReference type="EMBL" id="CP104694">
    <property type="protein sequence ID" value="UXI70315.1"/>
    <property type="molecule type" value="Genomic_DNA"/>
</dbReference>